<dbReference type="Pfam" id="PF02225">
    <property type="entry name" value="PA"/>
    <property type="match status" value="1"/>
</dbReference>
<evidence type="ECO:0000313" key="4">
    <source>
        <dbReference type="EMBL" id="CAF0786519.1"/>
    </source>
</evidence>
<dbReference type="Gene3D" id="3.50.30.30">
    <property type="match status" value="1"/>
</dbReference>
<evidence type="ECO:0000256" key="2">
    <source>
        <dbReference type="ARBA" id="ARBA00023180"/>
    </source>
</evidence>
<keyword evidence="1" id="KW-0732">Signal</keyword>
<feature type="domain" description="PA" evidence="3">
    <location>
        <begin position="91"/>
        <end position="175"/>
    </location>
</feature>
<keyword evidence="5" id="KW-1185">Reference proteome</keyword>
<dbReference type="InterPro" id="IPR046450">
    <property type="entry name" value="PA_dom_sf"/>
</dbReference>
<name>A0A813RWC1_9BILA</name>
<evidence type="ECO:0000259" key="3">
    <source>
        <dbReference type="Pfam" id="PF02225"/>
    </source>
</evidence>
<evidence type="ECO:0000313" key="5">
    <source>
        <dbReference type="Proteomes" id="UP000663879"/>
    </source>
</evidence>
<dbReference type="PANTHER" id="PTHR22702:SF1">
    <property type="entry name" value="PROTEASE-ASSOCIATED DOMAIN-CONTAINING PROTEIN 1"/>
    <property type="match status" value="1"/>
</dbReference>
<dbReference type="Proteomes" id="UP000663879">
    <property type="component" value="Unassembled WGS sequence"/>
</dbReference>
<comment type="caution">
    <text evidence="4">The sequence shown here is derived from an EMBL/GenBank/DDBJ whole genome shotgun (WGS) entry which is preliminary data.</text>
</comment>
<accession>A0A813RWC1</accession>
<organism evidence="4 5">
    <name type="scientific">Brachionus calyciflorus</name>
    <dbReference type="NCBI Taxonomy" id="104777"/>
    <lineage>
        <taxon>Eukaryota</taxon>
        <taxon>Metazoa</taxon>
        <taxon>Spiralia</taxon>
        <taxon>Gnathifera</taxon>
        <taxon>Rotifera</taxon>
        <taxon>Eurotatoria</taxon>
        <taxon>Monogononta</taxon>
        <taxon>Pseudotrocha</taxon>
        <taxon>Ploima</taxon>
        <taxon>Brachionidae</taxon>
        <taxon>Brachionus</taxon>
    </lineage>
</organism>
<keyword evidence="2" id="KW-0325">Glycoprotein</keyword>
<reference evidence="4" key="1">
    <citation type="submission" date="2021-02" db="EMBL/GenBank/DDBJ databases">
        <authorList>
            <person name="Nowell W R."/>
        </authorList>
    </citation>
    <scope>NUCLEOTIDE SEQUENCE</scope>
    <source>
        <strain evidence="4">Ploen Becks lab</strain>
    </source>
</reference>
<gene>
    <name evidence="4" type="ORF">OXX778_LOCUS5748</name>
</gene>
<dbReference type="EMBL" id="CAJNOC010000643">
    <property type="protein sequence ID" value="CAF0786519.1"/>
    <property type="molecule type" value="Genomic_DNA"/>
</dbReference>
<protein>
    <recommendedName>
        <fullName evidence="3">PA domain-containing protein</fullName>
    </recommendedName>
</protein>
<sequence length="214" mass="24284">MVNFYLISYLLTYQFFQILSEQYLHVPLKQANKDGSISVVTKTGKFESSIYDFDDLYFEVIKPQEISYTFRIKLAKSFGSEFSTVLKNIKLIPADPYDACQPIINSKDLIGNVALVIRGDCSFTTKAVNVEDTGAVAVIITDNDPLNESMIDMVNDETQRIVHIPSVYLPWKDGYMIKKSIDNTKTRAAIINIPLNTTHTSGKILNKRAPWTQW</sequence>
<proteinExistence type="predicted"/>
<dbReference type="SUPFAM" id="SSF52025">
    <property type="entry name" value="PA domain"/>
    <property type="match status" value="1"/>
</dbReference>
<dbReference type="OrthoDB" id="206201at2759"/>
<evidence type="ECO:0000256" key="1">
    <source>
        <dbReference type="ARBA" id="ARBA00022729"/>
    </source>
</evidence>
<dbReference type="PANTHER" id="PTHR22702">
    <property type="entry name" value="PROTEASE-ASSOCIATED DOMAIN-CONTAINING PROTEIN"/>
    <property type="match status" value="1"/>
</dbReference>
<dbReference type="InterPro" id="IPR003137">
    <property type="entry name" value="PA_domain"/>
</dbReference>
<dbReference type="AlphaFoldDB" id="A0A813RWC1"/>